<dbReference type="InterPro" id="IPR000700">
    <property type="entry name" value="PAS-assoc_C"/>
</dbReference>
<dbReference type="Pfam" id="PF02518">
    <property type="entry name" value="HATPase_c"/>
    <property type="match status" value="1"/>
</dbReference>
<keyword evidence="13" id="KW-0812">Transmembrane</keyword>
<dbReference type="Gene3D" id="3.40.50.2300">
    <property type="match status" value="2"/>
</dbReference>
<dbReference type="InterPro" id="IPR004358">
    <property type="entry name" value="Sig_transdc_His_kin-like_C"/>
</dbReference>
<dbReference type="SUPFAM" id="SSF47384">
    <property type="entry name" value="Homodimeric domain of signal transducing histidine kinase"/>
    <property type="match status" value="1"/>
</dbReference>
<evidence type="ECO:0000259" key="18">
    <source>
        <dbReference type="PROSITE" id="PS50885"/>
    </source>
</evidence>
<comment type="subcellular location">
    <subcellularLocation>
        <location evidence="2">Membrane</location>
    </subcellularLocation>
</comment>
<evidence type="ECO:0000256" key="10">
    <source>
        <dbReference type="ARBA" id="ARBA00023136"/>
    </source>
</evidence>
<sequence length="1053" mass="118585">MSLRHKFFLVISPLLLIIFGLNLVMIAPFPKLRHLLNRLDQNYFQTVTGFRYLTLFQRHTKEMIDVHLIGEEEIEEITDFRAQSEAAFNAWRDTHRAPYGGGATERDRFRIENIAIQRERQSFLERALVTSIRVREQTETESPGERRTARPPEDLKAVLVVSDQLTNMVIDAQRYEEEQLLAIVEEIAWNLESLSLFWSDDPLQDLRQLELELKQSIAAKRYSRQLMQDTALMMEIMASWEKRERWEERSNQTRLALEVWSNLVTNDPEQRFLESLKTDFHTMRTQAREALDGDPDSDDRYAVIEDKLEPTLNTTTQRLEKYFEEEDRIIGTLLDSLKTQVSHTALILLAIFIFCLLVSASITAYAYRAILVPINHMAHTIERIEAGEREVRMALKSRDELGMLADSFNHLLDGQAAHTEAIIRQREWFQTTLASIGDGVVVTDREGNILYINQEAERMSRWTTVEAADEAIERVFQLVEEEAGTPLENPVTRALREGRAVNLGSRALLRNRAGVETPIDSSAAPMFNDAGEKIGAVLIFRDISERRNAEQDLLARKQAAEAAAKAKSEFLATMSHEIRTPLNGMLGMAEILSISELDEEQNQCVSVIQHSGNLLLTIINDILDFSKIEAGHLELKSRVFDIRKLIDAVVGIIAPKAAEKNLRLYATVAQSVPATVSGDDNRLQQVLLNLVNNAIKFTPRGEVAVRVSVQDDTDRIRFEVADTGIGIREADLANLFQPFIQVDGTSSRQYEGTGLGLAISRKIVEAMDGEIGVESRLEKGSRFNVVVPLPGVPRAPRRPLRGKTVLIGHPHPGERRALSEMLQYAGCEVREVENSFNLLQDHLPEGDWDAIVLDEELADPSPDMIVTHIRKNERLAELPIVITGREKKGHSDGTSFVSKPLRQDFSWSHLFGERHQRQAETAGSGATPSPTILVAEDNPTNQIVLSAMLDQLGYAHEVVANGLDAWDTARVRRFSIILMDCRMPEMDGLEASRRIRMLEGEAGQVPIVAITANASEDDRQACLAAGMDGFLSKPFSLEQIRNAIQKFGAFNSN</sequence>
<dbReference type="PROSITE" id="PS50113">
    <property type="entry name" value="PAC"/>
    <property type="match status" value="1"/>
</dbReference>
<evidence type="ECO:0000259" key="14">
    <source>
        <dbReference type="PROSITE" id="PS50109"/>
    </source>
</evidence>
<dbReference type="SMART" id="SM00448">
    <property type="entry name" value="REC"/>
    <property type="match status" value="1"/>
</dbReference>
<keyword evidence="11" id="KW-0131">Cell cycle</keyword>
<keyword evidence="10 13" id="KW-0472">Membrane</keyword>
<dbReference type="SUPFAM" id="SSF158472">
    <property type="entry name" value="HAMP domain-like"/>
    <property type="match status" value="1"/>
</dbReference>
<dbReference type="FunFam" id="3.30.565.10:FF:000010">
    <property type="entry name" value="Sensor histidine kinase RcsC"/>
    <property type="match status" value="1"/>
</dbReference>
<evidence type="ECO:0000256" key="2">
    <source>
        <dbReference type="ARBA" id="ARBA00004370"/>
    </source>
</evidence>
<dbReference type="EMBL" id="CP071793">
    <property type="protein sequence ID" value="QTD48161.1"/>
    <property type="molecule type" value="Genomic_DNA"/>
</dbReference>
<dbReference type="PROSITE" id="PS50110">
    <property type="entry name" value="RESPONSE_REGULATORY"/>
    <property type="match status" value="1"/>
</dbReference>
<dbReference type="Gene3D" id="3.30.565.10">
    <property type="entry name" value="Histidine kinase-like ATPase, C-terminal domain"/>
    <property type="match status" value="1"/>
</dbReference>
<gene>
    <name evidence="19" type="ORF">J3U87_21455</name>
</gene>
<dbReference type="InterPro" id="IPR005467">
    <property type="entry name" value="His_kinase_dom"/>
</dbReference>
<dbReference type="PANTHER" id="PTHR45339:SF1">
    <property type="entry name" value="HYBRID SIGNAL TRANSDUCTION HISTIDINE KINASE J"/>
    <property type="match status" value="1"/>
</dbReference>
<evidence type="ECO:0000256" key="6">
    <source>
        <dbReference type="ARBA" id="ARBA00022741"/>
    </source>
</evidence>
<keyword evidence="20" id="KW-1185">Reference proteome</keyword>
<keyword evidence="8" id="KW-0067">ATP-binding</keyword>
<dbReference type="PROSITE" id="PS50112">
    <property type="entry name" value="PAS"/>
    <property type="match status" value="1"/>
</dbReference>
<evidence type="ECO:0000256" key="3">
    <source>
        <dbReference type="ARBA" id="ARBA00012438"/>
    </source>
</evidence>
<dbReference type="SUPFAM" id="SSF52172">
    <property type="entry name" value="CheY-like"/>
    <property type="match status" value="2"/>
</dbReference>
<dbReference type="FunFam" id="1.10.287.130:FF:000038">
    <property type="entry name" value="Sensory transduction histidine kinase"/>
    <property type="match status" value="1"/>
</dbReference>
<dbReference type="Pfam" id="PF00072">
    <property type="entry name" value="Response_reg"/>
    <property type="match status" value="1"/>
</dbReference>
<dbReference type="SUPFAM" id="SSF55785">
    <property type="entry name" value="PYP-like sensor domain (PAS domain)"/>
    <property type="match status" value="1"/>
</dbReference>
<dbReference type="InterPro" id="IPR003660">
    <property type="entry name" value="HAMP_dom"/>
</dbReference>
<evidence type="ECO:0000256" key="12">
    <source>
        <dbReference type="PROSITE-ProRule" id="PRU00169"/>
    </source>
</evidence>
<dbReference type="CDD" id="cd00082">
    <property type="entry name" value="HisKA"/>
    <property type="match status" value="1"/>
</dbReference>
<dbReference type="InterPro" id="IPR013656">
    <property type="entry name" value="PAS_4"/>
</dbReference>
<evidence type="ECO:0000313" key="19">
    <source>
        <dbReference type="EMBL" id="QTD48161.1"/>
    </source>
</evidence>
<dbReference type="Pfam" id="PF00672">
    <property type="entry name" value="HAMP"/>
    <property type="match status" value="1"/>
</dbReference>
<dbReference type="NCBIfam" id="TIGR00229">
    <property type="entry name" value="sensory_box"/>
    <property type="match status" value="1"/>
</dbReference>
<comment type="catalytic activity">
    <reaction evidence="1">
        <text>ATP + protein L-histidine = ADP + protein N-phospho-L-histidine.</text>
        <dbReference type="EC" id="2.7.13.3"/>
    </reaction>
</comment>
<evidence type="ECO:0000259" key="15">
    <source>
        <dbReference type="PROSITE" id="PS50110"/>
    </source>
</evidence>
<dbReference type="EC" id="2.7.13.3" evidence="3"/>
<dbReference type="PROSITE" id="PS50109">
    <property type="entry name" value="HIS_KIN"/>
    <property type="match status" value="1"/>
</dbReference>
<dbReference type="Pfam" id="PF08448">
    <property type="entry name" value="PAS_4"/>
    <property type="match status" value="1"/>
</dbReference>
<keyword evidence="5" id="KW-0808">Transferase</keyword>
<dbReference type="InterPro" id="IPR035965">
    <property type="entry name" value="PAS-like_dom_sf"/>
</dbReference>
<keyword evidence="9" id="KW-0902">Two-component regulatory system</keyword>
<dbReference type="CDD" id="cd17546">
    <property type="entry name" value="REC_hyHK_CKI1_RcsC-like"/>
    <property type="match status" value="1"/>
</dbReference>
<dbReference type="GO" id="GO:0005524">
    <property type="term" value="F:ATP binding"/>
    <property type="evidence" value="ECO:0007669"/>
    <property type="project" value="UniProtKB-KW"/>
</dbReference>
<dbReference type="Proteomes" id="UP000663929">
    <property type="component" value="Chromosome"/>
</dbReference>
<dbReference type="CDD" id="cd16922">
    <property type="entry name" value="HATPase_EvgS-ArcB-TorS-like"/>
    <property type="match status" value="1"/>
</dbReference>
<dbReference type="RefSeq" id="WP_237377820.1">
    <property type="nucleotide sequence ID" value="NZ_CP071793.1"/>
</dbReference>
<dbReference type="Gene3D" id="6.10.340.10">
    <property type="match status" value="1"/>
</dbReference>
<keyword evidence="6" id="KW-0547">Nucleotide-binding</keyword>
<feature type="domain" description="PAC" evidence="17">
    <location>
        <begin position="502"/>
        <end position="555"/>
    </location>
</feature>
<dbReference type="Gene3D" id="1.10.287.130">
    <property type="match status" value="1"/>
</dbReference>
<dbReference type="CDD" id="cd06225">
    <property type="entry name" value="HAMP"/>
    <property type="match status" value="1"/>
</dbReference>
<proteinExistence type="predicted"/>
<evidence type="ECO:0000256" key="1">
    <source>
        <dbReference type="ARBA" id="ARBA00000085"/>
    </source>
</evidence>
<dbReference type="SUPFAM" id="SSF55874">
    <property type="entry name" value="ATPase domain of HSP90 chaperone/DNA topoisomerase II/histidine kinase"/>
    <property type="match status" value="1"/>
</dbReference>
<dbReference type="SMART" id="SM00387">
    <property type="entry name" value="HATPase_c"/>
    <property type="match status" value="1"/>
</dbReference>
<dbReference type="CDD" id="cd00130">
    <property type="entry name" value="PAS"/>
    <property type="match status" value="1"/>
</dbReference>
<protein>
    <recommendedName>
        <fullName evidence="3">histidine kinase</fullName>
        <ecNumber evidence="3">2.7.13.3</ecNumber>
    </recommendedName>
</protein>
<evidence type="ECO:0000256" key="9">
    <source>
        <dbReference type="ARBA" id="ARBA00023012"/>
    </source>
</evidence>
<organism evidence="19 20">
    <name type="scientific">Sulfidibacter corallicola</name>
    <dbReference type="NCBI Taxonomy" id="2818388"/>
    <lineage>
        <taxon>Bacteria</taxon>
        <taxon>Pseudomonadati</taxon>
        <taxon>Acidobacteriota</taxon>
        <taxon>Holophagae</taxon>
        <taxon>Acanthopleuribacterales</taxon>
        <taxon>Acanthopleuribacteraceae</taxon>
        <taxon>Sulfidibacter</taxon>
    </lineage>
</organism>
<feature type="domain" description="HAMP" evidence="18">
    <location>
        <begin position="368"/>
        <end position="420"/>
    </location>
</feature>
<feature type="modified residue" description="4-aspartylphosphate" evidence="12">
    <location>
        <position position="980"/>
    </location>
</feature>
<keyword evidence="4 12" id="KW-0597">Phosphoprotein</keyword>
<dbReference type="InterPro" id="IPR003594">
    <property type="entry name" value="HATPase_dom"/>
</dbReference>
<evidence type="ECO:0000256" key="4">
    <source>
        <dbReference type="ARBA" id="ARBA00022553"/>
    </source>
</evidence>
<evidence type="ECO:0000256" key="13">
    <source>
        <dbReference type="SAM" id="Phobius"/>
    </source>
</evidence>
<dbReference type="AlphaFoldDB" id="A0A8A4TH79"/>
<evidence type="ECO:0000256" key="8">
    <source>
        <dbReference type="ARBA" id="ARBA00022840"/>
    </source>
</evidence>
<dbReference type="InterPro" id="IPR000014">
    <property type="entry name" value="PAS"/>
</dbReference>
<dbReference type="Gene3D" id="3.30.450.20">
    <property type="entry name" value="PAS domain"/>
    <property type="match status" value="1"/>
</dbReference>
<dbReference type="SMART" id="SM00091">
    <property type="entry name" value="PAS"/>
    <property type="match status" value="1"/>
</dbReference>
<dbReference type="PANTHER" id="PTHR45339">
    <property type="entry name" value="HYBRID SIGNAL TRANSDUCTION HISTIDINE KINASE J"/>
    <property type="match status" value="1"/>
</dbReference>
<dbReference type="GO" id="GO:0016020">
    <property type="term" value="C:membrane"/>
    <property type="evidence" value="ECO:0007669"/>
    <property type="project" value="UniProtKB-SubCell"/>
</dbReference>
<evidence type="ECO:0000256" key="7">
    <source>
        <dbReference type="ARBA" id="ARBA00022777"/>
    </source>
</evidence>
<dbReference type="GO" id="GO:0000155">
    <property type="term" value="F:phosphorelay sensor kinase activity"/>
    <property type="evidence" value="ECO:0007669"/>
    <property type="project" value="InterPro"/>
</dbReference>
<keyword evidence="13" id="KW-1133">Transmembrane helix</keyword>
<dbReference type="SMART" id="SM00304">
    <property type="entry name" value="HAMP"/>
    <property type="match status" value="1"/>
</dbReference>
<dbReference type="PROSITE" id="PS50885">
    <property type="entry name" value="HAMP"/>
    <property type="match status" value="1"/>
</dbReference>
<evidence type="ECO:0000313" key="20">
    <source>
        <dbReference type="Proteomes" id="UP000663929"/>
    </source>
</evidence>
<dbReference type="SMART" id="SM00388">
    <property type="entry name" value="HisKA"/>
    <property type="match status" value="1"/>
</dbReference>
<dbReference type="KEGG" id="scor:J3U87_21455"/>
<feature type="domain" description="Response regulatory" evidence="15">
    <location>
        <begin position="931"/>
        <end position="1048"/>
    </location>
</feature>
<dbReference type="InterPro" id="IPR036890">
    <property type="entry name" value="HATPase_C_sf"/>
</dbReference>
<accession>A0A8A4TH79</accession>
<dbReference type="InterPro" id="IPR001789">
    <property type="entry name" value="Sig_transdc_resp-reg_receiver"/>
</dbReference>
<feature type="transmembrane region" description="Helical" evidence="13">
    <location>
        <begin position="6"/>
        <end position="29"/>
    </location>
</feature>
<feature type="domain" description="PAS" evidence="16">
    <location>
        <begin position="425"/>
        <end position="498"/>
    </location>
</feature>
<evidence type="ECO:0000256" key="5">
    <source>
        <dbReference type="ARBA" id="ARBA00022679"/>
    </source>
</evidence>
<dbReference type="Pfam" id="PF00512">
    <property type="entry name" value="HisKA"/>
    <property type="match status" value="1"/>
</dbReference>
<evidence type="ECO:0000256" key="11">
    <source>
        <dbReference type="ARBA" id="ARBA00023306"/>
    </source>
</evidence>
<dbReference type="PRINTS" id="PR00344">
    <property type="entry name" value="BCTRLSENSOR"/>
</dbReference>
<dbReference type="InterPro" id="IPR003661">
    <property type="entry name" value="HisK_dim/P_dom"/>
</dbReference>
<feature type="domain" description="Histidine kinase" evidence="14">
    <location>
        <begin position="573"/>
        <end position="791"/>
    </location>
</feature>
<reference evidence="19" key="1">
    <citation type="submission" date="2021-03" db="EMBL/GenBank/DDBJ databases">
        <title>Acanthopleuribacteraceae sp. M133.</title>
        <authorList>
            <person name="Wang G."/>
        </authorList>
    </citation>
    <scope>NUCLEOTIDE SEQUENCE</scope>
    <source>
        <strain evidence="19">M133</strain>
    </source>
</reference>
<dbReference type="InterPro" id="IPR036097">
    <property type="entry name" value="HisK_dim/P_sf"/>
</dbReference>
<name>A0A8A4TH79_SULCO</name>
<evidence type="ECO:0000259" key="17">
    <source>
        <dbReference type="PROSITE" id="PS50113"/>
    </source>
</evidence>
<dbReference type="InterPro" id="IPR011006">
    <property type="entry name" value="CheY-like_superfamily"/>
</dbReference>
<keyword evidence="7" id="KW-0418">Kinase</keyword>
<evidence type="ECO:0000259" key="16">
    <source>
        <dbReference type="PROSITE" id="PS50112"/>
    </source>
</evidence>